<organism evidence="2 3">
    <name type="scientific">Coccomyxa subellipsoidea (strain C-169)</name>
    <name type="common">Green microalga</name>
    <dbReference type="NCBI Taxonomy" id="574566"/>
    <lineage>
        <taxon>Eukaryota</taxon>
        <taxon>Viridiplantae</taxon>
        <taxon>Chlorophyta</taxon>
        <taxon>core chlorophytes</taxon>
        <taxon>Trebouxiophyceae</taxon>
        <taxon>Trebouxiophyceae incertae sedis</taxon>
        <taxon>Coccomyxaceae</taxon>
        <taxon>Coccomyxa</taxon>
        <taxon>Coccomyxa subellipsoidea</taxon>
    </lineage>
</organism>
<dbReference type="PANTHER" id="PTHR37211">
    <property type="entry name" value="EXPRESSED PROTEIN"/>
    <property type="match status" value="1"/>
</dbReference>
<evidence type="ECO:0000313" key="3">
    <source>
        <dbReference type="Proteomes" id="UP000007264"/>
    </source>
</evidence>
<dbReference type="GeneID" id="17040285"/>
<sequence>MGKKKIQYDGGHYSRGPYHKDQLRPPSAGPGEYGGLERHALYESAVQSPQGDISYLLRFYKLYVGMRVPEHLREDFCGTALISATWCRGDVRRTAIGLDIDHQALQWGLSHHGDGLTEDPRPRLSLFQGDVREPLDAGQLVTPPSAPTDAAEAVARMTVTAKVDEEANGSSSGGGAQEASAAEVQHGSESEDDGEEAEGSGSCAAKPVDISCALNFSVCLLHLRSDVVRYFRHARQAMNPQGGIFVMDLLGGHAAESTVSTPRHNEITGAHFVWEQEGYNPCTRHIRCYIHLRDPATRKMLRRAFRYDWRLWTIPELAEMLEEAGFDGMRAWLRPMKEGPDDDSEGGSCSSESSEDGEADFVEYTSKAFDSRQMDMLSKGWTAFIVGIVAP</sequence>
<evidence type="ECO:0000256" key="1">
    <source>
        <dbReference type="SAM" id="MobiDB-lite"/>
    </source>
</evidence>
<dbReference type="SUPFAM" id="SSF53335">
    <property type="entry name" value="S-adenosyl-L-methionine-dependent methyltransferases"/>
    <property type="match status" value="1"/>
</dbReference>
<feature type="region of interest" description="Disordered" evidence="1">
    <location>
        <begin position="335"/>
        <end position="358"/>
    </location>
</feature>
<proteinExistence type="predicted"/>
<dbReference type="OrthoDB" id="3342809at2759"/>
<dbReference type="PANTHER" id="PTHR37211:SF1">
    <property type="entry name" value="EXPRESSED PROTEIN"/>
    <property type="match status" value="1"/>
</dbReference>
<comment type="caution">
    <text evidence="2">The sequence shown here is derived from an EMBL/GenBank/DDBJ whole genome shotgun (WGS) entry which is preliminary data.</text>
</comment>
<feature type="region of interest" description="Disordered" evidence="1">
    <location>
        <begin position="164"/>
        <end position="202"/>
    </location>
</feature>
<dbReference type="AlphaFoldDB" id="I0YV80"/>
<dbReference type="Gene3D" id="3.40.50.150">
    <property type="entry name" value="Vaccinia Virus protein VP39"/>
    <property type="match status" value="1"/>
</dbReference>
<name>I0YV80_COCSC</name>
<dbReference type="Proteomes" id="UP000007264">
    <property type="component" value="Unassembled WGS sequence"/>
</dbReference>
<feature type="region of interest" description="Disordered" evidence="1">
    <location>
        <begin position="1"/>
        <end position="34"/>
    </location>
</feature>
<protein>
    <recommendedName>
        <fullName evidence="4">S-adenosyl-L-methionine-dependent methyltransferase</fullName>
    </recommendedName>
</protein>
<accession>I0YV80</accession>
<gene>
    <name evidence="2" type="ORF">COCSUDRAFT_55993</name>
</gene>
<evidence type="ECO:0000313" key="2">
    <source>
        <dbReference type="EMBL" id="EIE22299.1"/>
    </source>
</evidence>
<dbReference type="EMBL" id="AGSI01000010">
    <property type="protein sequence ID" value="EIE22299.1"/>
    <property type="molecule type" value="Genomic_DNA"/>
</dbReference>
<dbReference type="KEGG" id="csl:COCSUDRAFT_55993"/>
<keyword evidence="3" id="KW-1185">Reference proteome</keyword>
<reference evidence="2 3" key="1">
    <citation type="journal article" date="2012" name="Genome Biol.">
        <title>The genome of the polar eukaryotic microalga coccomyxa subellipsoidea reveals traits of cold adaptation.</title>
        <authorList>
            <person name="Blanc G."/>
            <person name="Agarkova I."/>
            <person name="Grimwood J."/>
            <person name="Kuo A."/>
            <person name="Brueggeman A."/>
            <person name="Dunigan D."/>
            <person name="Gurnon J."/>
            <person name="Ladunga I."/>
            <person name="Lindquist E."/>
            <person name="Lucas S."/>
            <person name="Pangilinan J."/>
            <person name="Proschold T."/>
            <person name="Salamov A."/>
            <person name="Schmutz J."/>
            <person name="Weeks D."/>
            <person name="Yamada T."/>
            <person name="Claverie J.M."/>
            <person name="Grigoriev I."/>
            <person name="Van Etten J."/>
            <person name="Lomsadze A."/>
            <person name="Borodovsky M."/>
        </authorList>
    </citation>
    <scope>NUCLEOTIDE SEQUENCE [LARGE SCALE GENOMIC DNA]</scope>
    <source>
        <strain evidence="2 3">C-169</strain>
    </source>
</reference>
<dbReference type="InterPro" id="IPR029063">
    <property type="entry name" value="SAM-dependent_MTases_sf"/>
</dbReference>
<evidence type="ECO:0008006" key="4">
    <source>
        <dbReference type="Google" id="ProtNLM"/>
    </source>
</evidence>
<dbReference type="eggNOG" id="ENOG502QQJK">
    <property type="taxonomic scope" value="Eukaryota"/>
</dbReference>
<dbReference type="RefSeq" id="XP_005646843.1">
    <property type="nucleotide sequence ID" value="XM_005646786.1"/>
</dbReference>